<sequence>MAGSSTQPVEPEPRRHRLRRFGEADLAVFPVVLGGATFGWTAAPDTTFAILDAYRAAGGNAVDTADSYASGRSEVLIGTWLRERGIRDEIVLSTKVAKGEENSGLSAQSIIRAVEASLRRLQVEHVDVLYFHLDDVSVPLEESLTAADSLLRSGKVRHLAGADYGPERLMEARVTSGQLTLPKFVGVQTNYSLVNRTDFERDLSSVARAQGLAVVPYSALGSGFLTGKYRGKRGERGSAAQSRVDAAARHMTKRGFRILDALDDVAEAFGVAPATIALSWLLTKPLVTAPVVSASSPEQVADIVAAAGVHLTRAQVASLDRASA</sequence>
<dbReference type="InterPro" id="IPR036812">
    <property type="entry name" value="NAD(P)_OxRdtase_dom_sf"/>
</dbReference>
<dbReference type="Proteomes" id="UP000244893">
    <property type="component" value="Unassembled WGS sequence"/>
</dbReference>
<protein>
    <submittedName>
        <fullName evidence="2">Alcohol dehydrogenase</fullName>
    </submittedName>
</protein>
<proteinExistence type="predicted"/>
<reference evidence="2 3" key="1">
    <citation type="submission" date="2018-05" db="EMBL/GenBank/DDBJ databases">
        <title>Amnibacterium sp. M8JJ-5, whole genome shotgun sequence.</title>
        <authorList>
            <person name="Tuo L."/>
        </authorList>
    </citation>
    <scope>NUCLEOTIDE SEQUENCE [LARGE SCALE GENOMIC DNA]</scope>
    <source>
        <strain evidence="2 3">M8JJ-5</strain>
    </source>
</reference>
<dbReference type="GO" id="GO:0005829">
    <property type="term" value="C:cytosol"/>
    <property type="evidence" value="ECO:0007669"/>
    <property type="project" value="TreeGrafter"/>
</dbReference>
<evidence type="ECO:0000313" key="3">
    <source>
        <dbReference type="Proteomes" id="UP000244893"/>
    </source>
</evidence>
<dbReference type="OrthoDB" id="9768793at2"/>
<dbReference type="AlphaFoldDB" id="A0A2V1HTK3"/>
<dbReference type="PANTHER" id="PTHR43364">
    <property type="entry name" value="NADH-SPECIFIC METHYLGLYOXAL REDUCTASE-RELATED"/>
    <property type="match status" value="1"/>
</dbReference>
<dbReference type="InterPro" id="IPR023210">
    <property type="entry name" value="NADP_OxRdtase_dom"/>
</dbReference>
<dbReference type="InterPro" id="IPR050523">
    <property type="entry name" value="AKR_Detox_Biosynth"/>
</dbReference>
<dbReference type="EMBL" id="QEOP01000003">
    <property type="protein sequence ID" value="PVZ93647.1"/>
    <property type="molecule type" value="Genomic_DNA"/>
</dbReference>
<comment type="caution">
    <text evidence="2">The sequence shown here is derived from an EMBL/GenBank/DDBJ whole genome shotgun (WGS) entry which is preliminary data.</text>
</comment>
<dbReference type="Gene3D" id="3.20.20.100">
    <property type="entry name" value="NADP-dependent oxidoreductase domain"/>
    <property type="match status" value="1"/>
</dbReference>
<dbReference type="PANTHER" id="PTHR43364:SF6">
    <property type="entry name" value="OXIDOREDUCTASE-RELATED"/>
    <property type="match status" value="1"/>
</dbReference>
<accession>A0A2V1HTK3</accession>
<evidence type="ECO:0000313" key="2">
    <source>
        <dbReference type="EMBL" id="PVZ93647.1"/>
    </source>
</evidence>
<feature type="domain" description="NADP-dependent oxidoreductase" evidence="1">
    <location>
        <begin position="31"/>
        <end position="322"/>
    </location>
</feature>
<evidence type="ECO:0000259" key="1">
    <source>
        <dbReference type="Pfam" id="PF00248"/>
    </source>
</evidence>
<dbReference type="Pfam" id="PF00248">
    <property type="entry name" value="Aldo_ket_red"/>
    <property type="match status" value="1"/>
</dbReference>
<name>A0A2V1HTK3_9MICO</name>
<dbReference type="SUPFAM" id="SSF51430">
    <property type="entry name" value="NAD(P)-linked oxidoreductase"/>
    <property type="match status" value="1"/>
</dbReference>
<gene>
    <name evidence="2" type="ORF">DDQ50_14610</name>
</gene>
<organism evidence="2 3">
    <name type="scientific">Amnibacterium flavum</name>
    <dbReference type="NCBI Taxonomy" id="2173173"/>
    <lineage>
        <taxon>Bacteria</taxon>
        <taxon>Bacillati</taxon>
        <taxon>Actinomycetota</taxon>
        <taxon>Actinomycetes</taxon>
        <taxon>Micrococcales</taxon>
        <taxon>Microbacteriaceae</taxon>
        <taxon>Amnibacterium</taxon>
    </lineage>
</organism>
<keyword evidence="3" id="KW-1185">Reference proteome</keyword>